<dbReference type="GO" id="GO:0042134">
    <property type="term" value="F:rRNA primary transcript binding"/>
    <property type="evidence" value="ECO:0007669"/>
    <property type="project" value="InterPro"/>
</dbReference>
<gene>
    <name evidence="4" type="ordered locus">Calag_0430</name>
</gene>
<keyword evidence="1 2" id="KW-0690">Ribosome biogenesis</keyword>
<dbReference type="GO" id="GO:0006364">
    <property type="term" value="P:rRNA processing"/>
    <property type="evidence" value="ECO:0007669"/>
    <property type="project" value="InterPro"/>
</dbReference>
<dbReference type="GO" id="GO:0030515">
    <property type="term" value="F:snoRNA binding"/>
    <property type="evidence" value="ECO:0007669"/>
    <property type="project" value="TreeGrafter"/>
</dbReference>
<evidence type="ECO:0000256" key="1">
    <source>
        <dbReference type="ARBA" id="ARBA00022517"/>
    </source>
</evidence>
<proteinExistence type="inferred from homology"/>
<dbReference type="STRING" id="1056495.Calag_0430"/>
<dbReference type="HAMAP" id="MF_00699">
    <property type="entry name" value="BriX"/>
    <property type="match status" value="1"/>
</dbReference>
<dbReference type="GeneID" id="14211690"/>
<dbReference type="Gene3D" id="3.40.50.10480">
    <property type="entry name" value="Probable brix-domain ribosomal biogenesis protein"/>
    <property type="match status" value="1"/>
</dbReference>
<dbReference type="SUPFAM" id="SSF52954">
    <property type="entry name" value="Class II aaRS ABD-related"/>
    <property type="match status" value="1"/>
</dbReference>
<dbReference type="KEGG" id="clg:Calag_0430"/>
<evidence type="ECO:0000256" key="2">
    <source>
        <dbReference type="HAMAP-Rule" id="MF_00699"/>
    </source>
</evidence>
<dbReference type="InterPro" id="IPR044281">
    <property type="entry name" value="IMP4/RPF1"/>
</dbReference>
<dbReference type="HOGENOM" id="CLU_118422_0_0_2"/>
<protein>
    <recommendedName>
        <fullName evidence="2">Probable Brix domain-containing ribosomal biogenesis protein</fullName>
    </recommendedName>
</protein>
<dbReference type="InParanoid" id="L0A8K4"/>
<evidence type="ECO:0000259" key="3">
    <source>
        <dbReference type="PROSITE" id="PS50833"/>
    </source>
</evidence>
<evidence type="ECO:0000313" key="4">
    <source>
        <dbReference type="EMBL" id="AFZ70198.1"/>
    </source>
</evidence>
<dbReference type="PANTHER" id="PTHR22734:SF2">
    <property type="entry name" value="U3 SMALL NUCLEOLAR RIBONUCLEOPROTEIN PROTEIN IMP4"/>
    <property type="match status" value="1"/>
</dbReference>
<sequence>MPSVPLRFEKIYNKNKSSILLTSSRDPSTRTRTFINELSSVLPKSIKIGRGKLSLEELNQIILRYNIPKLIVINEYKGNPGKIQLFKPNENSKRPDLILYAIIYGVSLRKELGFNKKISVRDAAIKLIDEKQDNVKYDYINKLSTMLDLNVNDRLIDENNIAYFLVKFDFPYIDIKVFNRNVNIGPNFKLKFGDDINDGSKF</sequence>
<dbReference type="RefSeq" id="WP_015232096.1">
    <property type="nucleotide sequence ID" value="NC_019791.1"/>
</dbReference>
<dbReference type="Proteomes" id="UP000010469">
    <property type="component" value="Chromosome"/>
</dbReference>
<dbReference type="PROSITE" id="PS50833">
    <property type="entry name" value="BRIX"/>
    <property type="match status" value="1"/>
</dbReference>
<dbReference type="InterPro" id="IPR023548">
    <property type="entry name" value="Brix_dom_Rbsml_bgen_prot"/>
</dbReference>
<evidence type="ECO:0000313" key="5">
    <source>
        <dbReference type="Proteomes" id="UP000010469"/>
    </source>
</evidence>
<accession>L0A8K4</accession>
<keyword evidence="4" id="KW-0687">Ribonucleoprotein</keyword>
<dbReference type="PANTHER" id="PTHR22734">
    <property type="entry name" value="U3 SMALL NUCLEOLAR RIBONUCLEOPROTEIN PROTEIN IMP4"/>
    <property type="match status" value="1"/>
</dbReference>
<keyword evidence="5" id="KW-1185">Reference proteome</keyword>
<dbReference type="InterPro" id="IPR007109">
    <property type="entry name" value="Brix"/>
</dbReference>
<dbReference type="AlphaFoldDB" id="L0A8K4"/>
<dbReference type="OrthoDB" id="117530at2157"/>
<organism evidence="4 5">
    <name type="scientific">Caldisphaera lagunensis (strain DSM 15908 / JCM 11604 / ANMR 0165 / IC-154)</name>
    <dbReference type="NCBI Taxonomy" id="1056495"/>
    <lineage>
        <taxon>Archaea</taxon>
        <taxon>Thermoproteota</taxon>
        <taxon>Thermoprotei</taxon>
        <taxon>Acidilobales</taxon>
        <taxon>Caldisphaeraceae</taxon>
        <taxon>Caldisphaera</taxon>
    </lineage>
</organism>
<dbReference type="EMBL" id="CP003378">
    <property type="protein sequence ID" value="AFZ70198.1"/>
    <property type="molecule type" value="Genomic_DNA"/>
</dbReference>
<feature type="domain" description="Brix" evidence="3">
    <location>
        <begin position="17"/>
        <end position="201"/>
    </location>
</feature>
<reference evidence="5" key="1">
    <citation type="submission" date="2012-03" db="EMBL/GenBank/DDBJ databases">
        <title>Complete genome of Caldisphaera lagunensis DSM 15908.</title>
        <authorList>
            <person name="Lucas S."/>
            <person name="Copeland A."/>
            <person name="Lapidus A."/>
            <person name="Glavina del Rio T."/>
            <person name="Dalin E."/>
            <person name="Tice H."/>
            <person name="Bruce D."/>
            <person name="Goodwin L."/>
            <person name="Pitluck S."/>
            <person name="Peters L."/>
            <person name="Mikhailova N."/>
            <person name="Teshima H."/>
            <person name="Kyrpides N."/>
            <person name="Mavromatis K."/>
            <person name="Ivanova N."/>
            <person name="Brettin T."/>
            <person name="Detter J.C."/>
            <person name="Han C."/>
            <person name="Larimer F."/>
            <person name="Land M."/>
            <person name="Hauser L."/>
            <person name="Markowitz V."/>
            <person name="Cheng J.-F."/>
            <person name="Hugenholtz P."/>
            <person name="Woyke T."/>
            <person name="Wu D."/>
            <person name="Spring S."/>
            <person name="Schroeder M."/>
            <person name="Brambilla E."/>
            <person name="Klenk H.-P."/>
            <person name="Eisen J.A."/>
        </authorList>
    </citation>
    <scope>NUCLEOTIDE SEQUENCE [LARGE SCALE GENOMIC DNA]</scope>
    <source>
        <strain evidence="5">DSM 15908 / JCM 11604 / IC-154</strain>
    </source>
</reference>
<dbReference type="SMART" id="SM00879">
    <property type="entry name" value="Brix"/>
    <property type="match status" value="1"/>
</dbReference>
<name>L0A8K4_CALLD</name>
<dbReference type="GO" id="GO:1990904">
    <property type="term" value="C:ribonucleoprotein complex"/>
    <property type="evidence" value="ECO:0007669"/>
    <property type="project" value="UniProtKB-KW"/>
</dbReference>
<comment type="function">
    <text evidence="2">Probably involved in the biogenesis of the ribosome.</text>
</comment>
<dbReference type="eggNOG" id="arCOG03247">
    <property type="taxonomic scope" value="Archaea"/>
</dbReference>